<dbReference type="PANTHER" id="PTHR42879">
    <property type="entry name" value="3-OXOACYL-(ACYL-CARRIER-PROTEIN) REDUCTASE"/>
    <property type="match status" value="1"/>
</dbReference>
<dbReference type="PANTHER" id="PTHR42879:SF2">
    <property type="entry name" value="3-OXOACYL-[ACYL-CARRIER-PROTEIN] REDUCTASE FABG"/>
    <property type="match status" value="1"/>
</dbReference>
<dbReference type="PRINTS" id="PR00081">
    <property type="entry name" value="GDHRDH"/>
</dbReference>
<dbReference type="SUPFAM" id="SSF51735">
    <property type="entry name" value="NAD(P)-binding Rossmann-fold domains"/>
    <property type="match status" value="1"/>
</dbReference>
<dbReference type="Proteomes" id="UP000231382">
    <property type="component" value="Unassembled WGS sequence"/>
</dbReference>
<dbReference type="PRINTS" id="PR00080">
    <property type="entry name" value="SDRFAMILY"/>
</dbReference>
<organism evidence="2 3">
    <name type="scientific">Candidatus Berkelbacteria bacterium CG10_big_fil_rev_8_21_14_0_10_43_13</name>
    <dbReference type="NCBI Taxonomy" id="1974514"/>
    <lineage>
        <taxon>Bacteria</taxon>
        <taxon>Candidatus Berkelbacteria</taxon>
    </lineage>
</organism>
<dbReference type="AlphaFoldDB" id="A0A2H0W752"/>
<accession>A0A2H0W752</accession>
<dbReference type="FunFam" id="3.40.50.720:FF:000084">
    <property type="entry name" value="Short-chain dehydrogenase reductase"/>
    <property type="match status" value="1"/>
</dbReference>
<dbReference type="NCBIfam" id="NF005559">
    <property type="entry name" value="PRK07231.1"/>
    <property type="match status" value="1"/>
</dbReference>
<comment type="caution">
    <text evidence="2">The sequence shown here is derived from an EMBL/GenBank/DDBJ whole genome shotgun (WGS) entry which is preliminary data.</text>
</comment>
<name>A0A2H0W752_9BACT</name>
<dbReference type="InterPro" id="IPR002347">
    <property type="entry name" value="SDR_fam"/>
</dbReference>
<gene>
    <name evidence="2" type="ORF">COT78_01000</name>
</gene>
<dbReference type="NCBIfam" id="NF009466">
    <property type="entry name" value="PRK12826.1-2"/>
    <property type="match status" value="1"/>
</dbReference>
<dbReference type="InterPro" id="IPR036291">
    <property type="entry name" value="NAD(P)-bd_dom_sf"/>
</dbReference>
<dbReference type="EMBL" id="PEZW01000008">
    <property type="protein sequence ID" value="PIS07912.1"/>
    <property type="molecule type" value="Genomic_DNA"/>
</dbReference>
<comment type="similarity">
    <text evidence="1">Belongs to the short-chain dehydrogenases/reductases (SDR) family.</text>
</comment>
<reference evidence="3" key="1">
    <citation type="submission" date="2017-09" db="EMBL/GenBank/DDBJ databases">
        <title>Depth-based differentiation of microbial function through sediment-hosted aquifers and enrichment of novel symbionts in the deep terrestrial subsurface.</title>
        <authorList>
            <person name="Probst A.J."/>
            <person name="Ladd B."/>
            <person name="Jarett J.K."/>
            <person name="Geller-Mcgrath D.E."/>
            <person name="Sieber C.M.K."/>
            <person name="Emerson J.B."/>
            <person name="Anantharaman K."/>
            <person name="Thomas B.C."/>
            <person name="Malmstrom R."/>
            <person name="Stieglmeier M."/>
            <person name="Klingl A."/>
            <person name="Woyke T."/>
            <person name="Ryan C.M."/>
            <person name="Banfield J.F."/>
        </authorList>
    </citation>
    <scope>NUCLEOTIDE SEQUENCE [LARGE SCALE GENOMIC DNA]</scope>
</reference>
<evidence type="ECO:0000313" key="3">
    <source>
        <dbReference type="Proteomes" id="UP000231382"/>
    </source>
</evidence>
<dbReference type="InterPro" id="IPR050259">
    <property type="entry name" value="SDR"/>
</dbReference>
<sequence length="243" mass="25282">MLKGKSAIVTGAGQGIGEGIAKVLAKDGATVLVADLNLENAEKVAKTIVGAGGKAVAIKCDVSNKSEVDAMVEKAISEFGKLDILVNNAGIYPFKPFLEMTEEEWDKVINVNLKSSFLCTQAAALKMAEGSKIVTISSIAGFVGFEGLAHYCATKGGINASIRAIALELAKKKININAVAPGAIQTPGAASAEEVMKQTIAMIPVARMGQPEDIANAVTFLASDRADYITGQTLIVDGGWTLR</sequence>
<proteinExistence type="inferred from homology"/>
<protein>
    <submittedName>
        <fullName evidence="2">Short-chain dehydrogenase</fullName>
    </submittedName>
</protein>
<dbReference type="Pfam" id="PF13561">
    <property type="entry name" value="adh_short_C2"/>
    <property type="match status" value="1"/>
</dbReference>
<evidence type="ECO:0000313" key="2">
    <source>
        <dbReference type="EMBL" id="PIS07912.1"/>
    </source>
</evidence>
<dbReference type="Gene3D" id="3.40.50.720">
    <property type="entry name" value="NAD(P)-binding Rossmann-like Domain"/>
    <property type="match status" value="1"/>
</dbReference>
<evidence type="ECO:0000256" key="1">
    <source>
        <dbReference type="ARBA" id="ARBA00006484"/>
    </source>
</evidence>